<proteinExistence type="predicted"/>
<evidence type="ECO:0000313" key="2">
    <source>
        <dbReference type="Proteomes" id="UP001500426"/>
    </source>
</evidence>
<dbReference type="Proteomes" id="UP001500426">
    <property type="component" value="Unassembled WGS sequence"/>
</dbReference>
<keyword evidence="2" id="KW-1185">Reference proteome</keyword>
<sequence>MSIKFNIQDTTESEIFYGSYVIYILGGHHIKTNPDFYVQIVNLETNEDIELREFYLKGRDFKCGKKAIKFYAFDINNYGKFKISVHNYNDIILKDSILEFFSFPFNIPNIVMSKVLGRSRRNRNLDDIEILIV</sequence>
<comment type="caution">
    <text evidence="1">The sequence shown here is derived from an EMBL/GenBank/DDBJ whole genome shotgun (WGS) entry which is preliminary data.</text>
</comment>
<dbReference type="EMBL" id="BAABCS010000030">
    <property type="protein sequence ID" value="GAA4058975.1"/>
    <property type="molecule type" value="Genomic_DNA"/>
</dbReference>
<protein>
    <recommendedName>
        <fullName evidence="3">IPExxxVDY family protein</fullName>
    </recommendedName>
</protein>
<evidence type="ECO:0000313" key="1">
    <source>
        <dbReference type="EMBL" id="GAA4058975.1"/>
    </source>
</evidence>
<evidence type="ECO:0008006" key="3">
    <source>
        <dbReference type="Google" id="ProtNLM"/>
    </source>
</evidence>
<gene>
    <name evidence="1" type="ORF">GCM10022388_27160</name>
</gene>
<organism evidence="1 2">
    <name type="scientific">Flavobacterium chungnamense</name>
    <dbReference type="NCBI Taxonomy" id="706182"/>
    <lineage>
        <taxon>Bacteria</taxon>
        <taxon>Pseudomonadati</taxon>
        <taxon>Bacteroidota</taxon>
        <taxon>Flavobacteriia</taxon>
        <taxon>Flavobacteriales</taxon>
        <taxon>Flavobacteriaceae</taxon>
        <taxon>Flavobacterium</taxon>
    </lineage>
</organism>
<accession>A0ABP7V3T6</accession>
<dbReference type="RefSeq" id="WP_344816157.1">
    <property type="nucleotide sequence ID" value="NZ_BAABCS010000030.1"/>
</dbReference>
<reference evidence="2" key="1">
    <citation type="journal article" date="2019" name="Int. J. Syst. Evol. Microbiol.">
        <title>The Global Catalogue of Microorganisms (GCM) 10K type strain sequencing project: providing services to taxonomists for standard genome sequencing and annotation.</title>
        <authorList>
            <consortium name="The Broad Institute Genomics Platform"/>
            <consortium name="The Broad Institute Genome Sequencing Center for Infectious Disease"/>
            <person name="Wu L."/>
            <person name="Ma J."/>
        </authorList>
    </citation>
    <scope>NUCLEOTIDE SEQUENCE [LARGE SCALE GENOMIC DNA]</scope>
    <source>
        <strain evidence="2">JCM 17068</strain>
    </source>
</reference>
<name>A0ABP7V3T6_9FLAO</name>